<comment type="caution">
    <text evidence="2">The sequence shown here is derived from an EMBL/GenBank/DDBJ whole genome shotgun (WGS) entry which is preliminary data.</text>
</comment>
<dbReference type="SMART" id="SM00564">
    <property type="entry name" value="PQQ"/>
    <property type="match status" value="6"/>
</dbReference>
<proteinExistence type="predicted"/>
<organism evidence="2 3">
    <name type="scientific">Symbiodinium microadriaticum</name>
    <name type="common">Dinoflagellate</name>
    <name type="synonym">Zooxanthella microadriatica</name>
    <dbReference type="NCBI Taxonomy" id="2951"/>
    <lineage>
        <taxon>Eukaryota</taxon>
        <taxon>Sar</taxon>
        <taxon>Alveolata</taxon>
        <taxon>Dinophyceae</taxon>
        <taxon>Suessiales</taxon>
        <taxon>Symbiodiniaceae</taxon>
        <taxon>Symbiodinium</taxon>
    </lineage>
</organism>
<dbReference type="EMBL" id="LSRX01000489">
    <property type="protein sequence ID" value="OLP95828.1"/>
    <property type="molecule type" value="Genomic_DNA"/>
</dbReference>
<dbReference type="SUPFAM" id="SSF50998">
    <property type="entry name" value="Quinoprotein alcohol dehydrogenase-like"/>
    <property type="match status" value="2"/>
</dbReference>
<protein>
    <submittedName>
        <fullName evidence="2">Outer membrane protein assembly factor BamB</fullName>
    </submittedName>
</protein>
<name>A0A1Q9DKZ3_SYMMI</name>
<evidence type="ECO:0000313" key="2">
    <source>
        <dbReference type="EMBL" id="OLP95828.1"/>
    </source>
</evidence>
<accession>A0A1Q9DKZ3</accession>
<dbReference type="InterPro" id="IPR002372">
    <property type="entry name" value="PQQ_rpt_dom"/>
</dbReference>
<dbReference type="Pfam" id="PF13360">
    <property type="entry name" value="PQQ_2"/>
    <property type="match status" value="1"/>
</dbReference>
<dbReference type="AlphaFoldDB" id="A0A1Q9DKZ3"/>
<dbReference type="InterPro" id="IPR011047">
    <property type="entry name" value="Quinoprotein_ADH-like_sf"/>
</dbReference>
<keyword evidence="3" id="KW-1185">Reference proteome</keyword>
<evidence type="ECO:0000313" key="3">
    <source>
        <dbReference type="Proteomes" id="UP000186817"/>
    </source>
</evidence>
<sequence>MATLSKTLVSFLCAPAVRACAEGTCGDFLQLDLAVGHSSLAAEKMPQTQSASHPWPHARGKVPGQFGTTDVVLPLPNGPANWTWHNPSGQWEDMVAGGTVIDVDKNLYLMTMWGLWKFSPSGELLWYYSTPGRSDNEPFLSGDRLFGSTTTGYVFAVDRHTGHEVWSKKVAERAGGDAAYPAAFDGVFVVASSKFEGTPEFLPGGNTKVFGMSVDTGDQLWEYEADATLWNLTPLFPEDDTVVFMSAEGNVYRLGLKNGTLIYRTNVNRTSGTFTDGGAVIGPNKIIYTCSNLGTGKPSQPGMVRAFGLERGNLIWEHMLSEPCCTFPAVGHVKGSDSLAVVVAPGAFSGGFHEEGSVVALNAETGDMLWKFNAAPYNFPFAAGDGQRTLHLVMHGPSPHLIRQICLPAHWSAPAITGDGTVYIGRMDGKLYVVHGALAGDEVGELTKDPETGVHAQVLKVGSAPVHGALGFADGLLSYATCDSLYVWQA</sequence>
<dbReference type="OrthoDB" id="407257at2759"/>
<dbReference type="PANTHER" id="PTHR34512">
    <property type="entry name" value="CELL SURFACE PROTEIN"/>
    <property type="match status" value="1"/>
</dbReference>
<dbReference type="Proteomes" id="UP000186817">
    <property type="component" value="Unassembled WGS sequence"/>
</dbReference>
<dbReference type="InterPro" id="IPR018391">
    <property type="entry name" value="PQQ_b-propeller_rpt"/>
</dbReference>
<dbReference type="Gene3D" id="2.130.10.10">
    <property type="entry name" value="YVTN repeat-like/Quinoprotein amine dehydrogenase"/>
    <property type="match status" value="1"/>
</dbReference>
<dbReference type="PANTHER" id="PTHR34512:SF30">
    <property type="entry name" value="OUTER MEMBRANE PROTEIN ASSEMBLY FACTOR BAMB"/>
    <property type="match status" value="1"/>
</dbReference>
<evidence type="ECO:0000259" key="1">
    <source>
        <dbReference type="Pfam" id="PF13360"/>
    </source>
</evidence>
<feature type="domain" description="Pyrrolo-quinoline quinone repeat" evidence="1">
    <location>
        <begin position="120"/>
        <end position="273"/>
    </location>
</feature>
<gene>
    <name evidence="2" type="primary">bamB</name>
    <name evidence="2" type="ORF">AK812_SmicGene21998</name>
</gene>
<reference evidence="2 3" key="1">
    <citation type="submission" date="2016-02" db="EMBL/GenBank/DDBJ databases">
        <title>Genome analysis of coral dinoflagellate symbionts highlights evolutionary adaptations to a symbiotic lifestyle.</title>
        <authorList>
            <person name="Aranda M."/>
            <person name="Li Y."/>
            <person name="Liew Y.J."/>
            <person name="Baumgarten S."/>
            <person name="Simakov O."/>
            <person name="Wilson M."/>
            <person name="Piel J."/>
            <person name="Ashoor H."/>
            <person name="Bougouffa S."/>
            <person name="Bajic V.B."/>
            <person name="Ryu T."/>
            <person name="Ravasi T."/>
            <person name="Bayer T."/>
            <person name="Micklem G."/>
            <person name="Kim H."/>
            <person name="Bhak J."/>
            <person name="Lajeunesse T.C."/>
            <person name="Voolstra C.R."/>
        </authorList>
    </citation>
    <scope>NUCLEOTIDE SEQUENCE [LARGE SCALE GENOMIC DNA]</scope>
    <source>
        <strain evidence="2 3">CCMP2467</strain>
    </source>
</reference>
<dbReference type="InterPro" id="IPR015943">
    <property type="entry name" value="WD40/YVTN_repeat-like_dom_sf"/>
</dbReference>